<evidence type="ECO:0000256" key="8">
    <source>
        <dbReference type="ARBA" id="ARBA00022737"/>
    </source>
</evidence>
<evidence type="ECO:0000256" key="6">
    <source>
        <dbReference type="ARBA" id="ARBA00022614"/>
    </source>
</evidence>
<keyword evidence="13" id="KW-0539">Nucleus</keyword>
<dbReference type="SMART" id="SM00256">
    <property type="entry name" value="FBOX"/>
    <property type="match status" value="1"/>
</dbReference>
<evidence type="ECO:0000256" key="7">
    <source>
        <dbReference type="ARBA" id="ARBA00022723"/>
    </source>
</evidence>
<sequence>MNPAPAEIDVFSRPHSRIKRLVDSYSQKLSATDFSDYTALKSFLSSLRFTFKEFKTHENIENECIMEKLKNRLNYHKVMVEEVAEVHSDDCLGKMNKLVEDGWIRTDSCSHSRDEMALIGNQLADALRKFTDSFLPHMQEEEEIFQPLLMKYFTYDELKEIRGDVLRKHSLFMTQDWEEKTDGEVECQDKVLEEELLPAKIQLLPSELTLKIFSYLNPKELCQCKQVCTQWDTLAGDPSLWTSLHPVRWAQGDWRFNISVEEMELEEDPYDNSLTCTIDEDADVDESESSGESDGLDSLDPNSQLNQIRREAKMLSSIVKYLLPAVGRSVQTINLSYSKSVTNGLVYKILQQTPNVKHLNLSSTKISDVAFKGLRRHHSCSGLEHLDLSGCVNITNLTLVRFGDAFMRGLYKVIEENPKSTSEFDKNGKRILNGSSPDRLETDSESDSGVCPNCGNLRKKRSSLSGVEEHVLSKQEERDSKLGAPSEKRTLKFLSLSGCFKITDEGLSALLDAGPYPYLHHLDLSGCLNVTARGLSDFVKACDSLNHEEFFYCDNILEGPYAQTASGCQNLECSNRVCCRSGE</sequence>
<comment type="cofactor">
    <cofactor evidence="15">
        <name>[2Fe-2S] cluster</name>
        <dbReference type="ChEBI" id="CHEBI:190135"/>
    </cofactor>
</comment>
<evidence type="ECO:0000256" key="16">
    <source>
        <dbReference type="SAM" id="MobiDB-lite"/>
    </source>
</evidence>
<dbReference type="InterPro" id="IPR050648">
    <property type="entry name" value="F-box_LRR-repeat"/>
</dbReference>
<organism evidence="18 19">
    <name type="scientific">Holothuria leucospilota</name>
    <name type="common">Black long sea cucumber</name>
    <name type="synonym">Mertensiothuria leucospilota</name>
    <dbReference type="NCBI Taxonomy" id="206669"/>
    <lineage>
        <taxon>Eukaryota</taxon>
        <taxon>Metazoa</taxon>
        <taxon>Echinodermata</taxon>
        <taxon>Eleutherozoa</taxon>
        <taxon>Echinozoa</taxon>
        <taxon>Holothuroidea</taxon>
        <taxon>Aspidochirotacea</taxon>
        <taxon>Aspidochirotida</taxon>
        <taxon>Holothuriidae</taxon>
        <taxon>Holothuria</taxon>
    </lineage>
</organism>
<dbReference type="SMART" id="SM00367">
    <property type="entry name" value="LRR_CC"/>
    <property type="match status" value="3"/>
</dbReference>
<dbReference type="GO" id="GO:0048471">
    <property type="term" value="C:perinuclear region of cytoplasm"/>
    <property type="evidence" value="ECO:0007669"/>
    <property type="project" value="UniProtKB-SubCell"/>
</dbReference>
<dbReference type="GO" id="GO:0051536">
    <property type="term" value="F:iron-sulfur cluster binding"/>
    <property type="evidence" value="ECO:0007669"/>
    <property type="project" value="UniProtKB-KW"/>
</dbReference>
<dbReference type="SUPFAM" id="SSF52047">
    <property type="entry name" value="RNI-like"/>
    <property type="match status" value="1"/>
</dbReference>
<evidence type="ECO:0000256" key="1">
    <source>
        <dbReference type="ARBA" id="ARBA00004123"/>
    </source>
</evidence>
<evidence type="ECO:0000256" key="5">
    <source>
        <dbReference type="ARBA" id="ARBA00022490"/>
    </source>
</evidence>
<dbReference type="Gene3D" id="1.20.120.520">
    <property type="entry name" value="nmb1532 protein domain like"/>
    <property type="match status" value="1"/>
</dbReference>
<dbReference type="Gene3D" id="3.80.10.10">
    <property type="entry name" value="Ribonuclease Inhibitor"/>
    <property type="match status" value="2"/>
</dbReference>
<keyword evidence="10" id="KW-0832">Ubl conjugation</keyword>
<comment type="subcellular location">
    <subcellularLocation>
        <location evidence="2">Cytoplasm</location>
        <location evidence="2">Perinuclear region</location>
    </subcellularLocation>
    <subcellularLocation>
        <location evidence="1">Nucleus</location>
    </subcellularLocation>
</comment>
<dbReference type="InterPro" id="IPR006553">
    <property type="entry name" value="Leu-rich_rpt_Cys-con_subtyp"/>
</dbReference>
<evidence type="ECO:0000256" key="15">
    <source>
        <dbReference type="ARBA" id="ARBA00034078"/>
    </source>
</evidence>
<evidence type="ECO:0000259" key="17">
    <source>
        <dbReference type="PROSITE" id="PS50181"/>
    </source>
</evidence>
<feature type="domain" description="F-box" evidence="17">
    <location>
        <begin position="198"/>
        <end position="244"/>
    </location>
</feature>
<evidence type="ECO:0000256" key="2">
    <source>
        <dbReference type="ARBA" id="ARBA00004556"/>
    </source>
</evidence>
<protein>
    <recommendedName>
        <fullName evidence="4">F-box/LRR-repeat protein 5</fullName>
    </recommendedName>
    <alternativeName>
        <fullName evidence="14">F-box and leucine-rich repeat protein 5</fullName>
    </alternativeName>
</protein>
<dbReference type="CDD" id="cd12109">
    <property type="entry name" value="Hr_FBXL5"/>
    <property type="match status" value="1"/>
</dbReference>
<dbReference type="InterPro" id="IPR032675">
    <property type="entry name" value="LRR_dom_sf"/>
</dbReference>
<dbReference type="InterPro" id="IPR012312">
    <property type="entry name" value="Hemerythrin-like"/>
</dbReference>
<evidence type="ECO:0000256" key="14">
    <source>
        <dbReference type="ARBA" id="ARBA00030695"/>
    </source>
</evidence>
<dbReference type="InterPro" id="IPR001810">
    <property type="entry name" value="F-box_dom"/>
</dbReference>
<evidence type="ECO:0000313" key="18">
    <source>
        <dbReference type="EMBL" id="KAJ8047724.1"/>
    </source>
</evidence>
<dbReference type="Pfam" id="PF12937">
    <property type="entry name" value="F-box-like"/>
    <property type="match status" value="1"/>
</dbReference>
<evidence type="ECO:0000313" key="19">
    <source>
        <dbReference type="Proteomes" id="UP001152320"/>
    </source>
</evidence>
<evidence type="ECO:0000256" key="9">
    <source>
        <dbReference type="ARBA" id="ARBA00022786"/>
    </source>
</evidence>
<dbReference type="CDD" id="cd22118">
    <property type="entry name" value="F-box_FBXL5"/>
    <property type="match status" value="1"/>
</dbReference>
<dbReference type="Proteomes" id="UP001152320">
    <property type="component" value="Chromosome 2"/>
</dbReference>
<evidence type="ECO:0000256" key="12">
    <source>
        <dbReference type="ARBA" id="ARBA00023014"/>
    </source>
</evidence>
<evidence type="ECO:0000256" key="11">
    <source>
        <dbReference type="ARBA" id="ARBA00023004"/>
    </source>
</evidence>
<dbReference type="GO" id="GO:0046872">
    <property type="term" value="F:metal ion binding"/>
    <property type="evidence" value="ECO:0007669"/>
    <property type="project" value="UniProtKB-KW"/>
</dbReference>
<keyword evidence="19" id="KW-1185">Reference proteome</keyword>
<feature type="region of interest" description="Disordered" evidence="16">
    <location>
        <begin position="420"/>
        <end position="449"/>
    </location>
</feature>
<feature type="region of interest" description="Disordered" evidence="16">
    <location>
        <begin position="281"/>
        <end position="302"/>
    </location>
</feature>
<keyword evidence="9" id="KW-0833">Ubl conjugation pathway</keyword>
<dbReference type="GO" id="GO:0006879">
    <property type="term" value="P:intracellular iron ion homeostasis"/>
    <property type="evidence" value="ECO:0007669"/>
    <property type="project" value="InterPro"/>
</dbReference>
<dbReference type="GO" id="GO:0005634">
    <property type="term" value="C:nucleus"/>
    <property type="evidence" value="ECO:0007669"/>
    <property type="project" value="UniProtKB-SubCell"/>
</dbReference>
<evidence type="ECO:0000256" key="10">
    <source>
        <dbReference type="ARBA" id="ARBA00022843"/>
    </source>
</evidence>
<dbReference type="InterPro" id="IPR045808">
    <property type="entry name" value="Hr_FBXL5"/>
</dbReference>
<dbReference type="InterPro" id="IPR036047">
    <property type="entry name" value="F-box-like_dom_sf"/>
</dbReference>
<keyword evidence="11" id="KW-0408">Iron</keyword>
<dbReference type="PANTHER" id="PTHR13382">
    <property type="entry name" value="MITOCHONDRIAL ATP SYNTHASE COUPLING FACTOR B"/>
    <property type="match status" value="1"/>
</dbReference>
<dbReference type="Pfam" id="PF01814">
    <property type="entry name" value="Hemerythrin"/>
    <property type="match status" value="1"/>
</dbReference>
<feature type="compositionally biased region" description="Acidic residues" evidence="16">
    <location>
        <begin position="281"/>
        <end position="297"/>
    </location>
</feature>
<keyword evidence="7" id="KW-0479">Metal-binding</keyword>
<dbReference type="AlphaFoldDB" id="A0A9Q1CNF0"/>
<dbReference type="Gene3D" id="1.20.1280.50">
    <property type="match status" value="1"/>
</dbReference>
<accession>A0A9Q1CNF0</accession>
<dbReference type="Pfam" id="PF13516">
    <property type="entry name" value="LRR_6"/>
    <property type="match status" value="1"/>
</dbReference>
<keyword evidence="8" id="KW-0677">Repeat</keyword>
<keyword evidence="5" id="KW-0963">Cytoplasm</keyword>
<proteinExistence type="predicted"/>
<keyword evidence="6" id="KW-0433">Leucine-rich repeat</keyword>
<dbReference type="SUPFAM" id="SSF81383">
    <property type="entry name" value="F-box domain"/>
    <property type="match status" value="1"/>
</dbReference>
<evidence type="ECO:0000256" key="13">
    <source>
        <dbReference type="ARBA" id="ARBA00023242"/>
    </source>
</evidence>
<dbReference type="PANTHER" id="PTHR13382:SF41">
    <property type="entry name" value="F-BOX DOMAIN-CONTAINING PROTEIN"/>
    <property type="match status" value="1"/>
</dbReference>
<dbReference type="EMBL" id="JAIZAY010000002">
    <property type="protein sequence ID" value="KAJ8047724.1"/>
    <property type="molecule type" value="Genomic_DNA"/>
</dbReference>
<evidence type="ECO:0000256" key="4">
    <source>
        <dbReference type="ARBA" id="ARBA00020540"/>
    </source>
</evidence>
<reference evidence="18" key="1">
    <citation type="submission" date="2021-10" db="EMBL/GenBank/DDBJ databases">
        <title>Tropical sea cucumber genome reveals ecological adaptation and Cuvierian tubules defense mechanism.</title>
        <authorList>
            <person name="Chen T."/>
        </authorList>
    </citation>
    <scope>NUCLEOTIDE SEQUENCE</scope>
    <source>
        <strain evidence="18">Nanhai2018</strain>
        <tissue evidence="18">Muscle</tissue>
    </source>
</reference>
<keyword evidence="12" id="KW-0411">Iron-sulfur</keyword>
<name>A0A9Q1CNF0_HOLLE</name>
<dbReference type="PROSITE" id="PS50181">
    <property type="entry name" value="FBOX"/>
    <property type="match status" value="1"/>
</dbReference>
<dbReference type="OrthoDB" id="10257471at2759"/>
<dbReference type="InterPro" id="IPR001611">
    <property type="entry name" value="Leu-rich_rpt"/>
</dbReference>
<comment type="pathway">
    <text evidence="3">Protein modification; protein ubiquitination.</text>
</comment>
<comment type="caution">
    <text evidence="18">The sequence shown here is derived from an EMBL/GenBank/DDBJ whole genome shotgun (WGS) entry which is preliminary data.</text>
</comment>
<gene>
    <name evidence="18" type="ORF">HOLleu_06791</name>
</gene>
<evidence type="ECO:0000256" key="3">
    <source>
        <dbReference type="ARBA" id="ARBA00004906"/>
    </source>
</evidence>